<accession>A0A5B0P492</accession>
<evidence type="ECO:0000313" key="4">
    <source>
        <dbReference type="Proteomes" id="UP000325313"/>
    </source>
</evidence>
<feature type="transmembrane region" description="Helical" evidence="2">
    <location>
        <begin position="342"/>
        <end position="359"/>
    </location>
</feature>
<feature type="compositionally biased region" description="Pro residues" evidence="1">
    <location>
        <begin position="237"/>
        <end position="260"/>
    </location>
</feature>
<comment type="caution">
    <text evidence="3">The sequence shown here is derived from an EMBL/GenBank/DDBJ whole genome shotgun (WGS) entry which is preliminary data.</text>
</comment>
<dbReference type="AlphaFoldDB" id="A0A5B0P492"/>
<feature type="region of interest" description="Disordered" evidence="1">
    <location>
        <begin position="61"/>
        <end position="295"/>
    </location>
</feature>
<organism evidence="3 4">
    <name type="scientific">Puccinia graminis f. sp. tritici</name>
    <dbReference type="NCBI Taxonomy" id="56615"/>
    <lineage>
        <taxon>Eukaryota</taxon>
        <taxon>Fungi</taxon>
        <taxon>Dikarya</taxon>
        <taxon>Basidiomycota</taxon>
        <taxon>Pucciniomycotina</taxon>
        <taxon>Pucciniomycetes</taxon>
        <taxon>Pucciniales</taxon>
        <taxon>Pucciniaceae</taxon>
        <taxon>Puccinia</taxon>
    </lineage>
</organism>
<protein>
    <submittedName>
        <fullName evidence="3">Uncharacterized protein</fullName>
    </submittedName>
</protein>
<reference evidence="3 4" key="1">
    <citation type="submission" date="2019-05" db="EMBL/GenBank/DDBJ databases">
        <title>Emergence of the Ug99 lineage of the wheat stem rust pathogen through somatic hybridization.</title>
        <authorList>
            <person name="Li F."/>
            <person name="Upadhyaya N.M."/>
            <person name="Sperschneider J."/>
            <person name="Matny O."/>
            <person name="Nguyen-Phuc H."/>
            <person name="Mago R."/>
            <person name="Raley C."/>
            <person name="Miller M.E."/>
            <person name="Silverstein K.A.T."/>
            <person name="Henningsen E."/>
            <person name="Hirsch C.D."/>
            <person name="Visser B."/>
            <person name="Pretorius Z.A."/>
            <person name="Steffenson B.J."/>
            <person name="Schwessinger B."/>
            <person name="Dodds P.N."/>
            <person name="Figueroa M."/>
        </authorList>
    </citation>
    <scope>NUCLEOTIDE SEQUENCE [LARGE SCALE GENOMIC DNA]</scope>
    <source>
        <strain evidence="3 4">Ug99</strain>
    </source>
</reference>
<keyword evidence="2" id="KW-0472">Membrane</keyword>
<feature type="compositionally biased region" description="Polar residues" evidence="1">
    <location>
        <begin position="66"/>
        <end position="76"/>
    </location>
</feature>
<feature type="compositionally biased region" description="Polar residues" evidence="1">
    <location>
        <begin position="159"/>
        <end position="169"/>
    </location>
</feature>
<feature type="region of interest" description="Disordered" evidence="1">
    <location>
        <begin position="1"/>
        <end position="35"/>
    </location>
</feature>
<sequence length="367" mass="39908">MVDRQTKCALCRAPPPPLTEKRKKKLARLGKVVPPAEDPDEVAARVAAEIIQTELDLRQNAPELVSSGNAGMSQPSALPPQDHDRFQGDASPPRSSNFETRTPPAPPHGGPHHRELAPGLGGTEPYDEDEATALAIFHSLNDDAPQPFRPENSIYEHGNPSSSPDTSEANDLAVALALQEELNRVHQGGASPEHTHALTPDMANAWSGPNTSQDEEFARQIHSQLNEQGSPWTEPIPQRPPQSTPPAYPRPMPQAYPPQGYPVHASSRGSYPGGPAYPRGYPVDGGPNQRRLGRPTYYPRDYQSMGGSSGAFETLQRGATDLLQRGVDHFIDDSLIQKISDSMPQLIIAAGLVLYFLFYRTCSDCAK</sequence>
<keyword evidence="2" id="KW-1133">Transmembrane helix</keyword>
<evidence type="ECO:0000256" key="1">
    <source>
        <dbReference type="SAM" id="MobiDB-lite"/>
    </source>
</evidence>
<proteinExistence type="predicted"/>
<feature type="compositionally biased region" description="Low complexity" evidence="1">
    <location>
        <begin position="265"/>
        <end position="282"/>
    </location>
</feature>
<feature type="compositionally biased region" description="Polar residues" evidence="1">
    <location>
        <begin position="221"/>
        <end position="231"/>
    </location>
</feature>
<evidence type="ECO:0000313" key="3">
    <source>
        <dbReference type="EMBL" id="KAA1095796.1"/>
    </source>
</evidence>
<evidence type="ECO:0000256" key="2">
    <source>
        <dbReference type="SAM" id="Phobius"/>
    </source>
</evidence>
<keyword evidence="2" id="KW-0812">Transmembrane</keyword>
<dbReference type="Proteomes" id="UP000325313">
    <property type="component" value="Unassembled WGS sequence"/>
</dbReference>
<gene>
    <name evidence="3" type="ORF">PGTUg99_031399</name>
</gene>
<name>A0A5B0P492_PUCGR</name>
<dbReference type="EMBL" id="VDEP01000371">
    <property type="protein sequence ID" value="KAA1095796.1"/>
    <property type="molecule type" value="Genomic_DNA"/>
</dbReference>